<accession>A0A5C4U5K6</accession>
<keyword evidence="2" id="KW-1185">Reference proteome</keyword>
<name>A0A5C4U5K6_9CORY</name>
<dbReference type="OrthoDB" id="3886596at2"/>
<protein>
    <submittedName>
        <fullName evidence="1">Uncharacterized protein</fullName>
    </submittedName>
</protein>
<evidence type="ECO:0000313" key="1">
    <source>
        <dbReference type="EMBL" id="TNL99323.1"/>
    </source>
</evidence>
<dbReference type="AlphaFoldDB" id="A0A5C4U5K6"/>
<dbReference type="EMBL" id="VDHJ01000003">
    <property type="protein sequence ID" value="TNL99323.1"/>
    <property type="molecule type" value="Genomic_DNA"/>
</dbReference>
<gene>
    <name evidence="1" type="ORF">FHE74_02910</name>
</gene>
<proteinExistence type="predicted"/>
<evidence type="ECO:0000313" key="2">
    <source>
        <dbReference type="Proteomes" id="UP000312032"/>
    </source>
</evidence>
<comment type="caution">
    <text evidence="1">The sequence shown here is derived from an EMBL/GenBank/DDBJ whole genome shotgun (WGS) entry which is preliminary data.</text>
</comment>
<organism evidence="1 2">
    <name type="scientific">Corynebacterium tapiri</name>
    <dbReference type="NCBI Taxonomy" id="1448266"/>
    <lineage>
        <taxon>Bacteria</taxon>
        <taxon>Bacillati</taxon>
        <taxon>Actinomycetota</taxon>
        <taxon>Actinomycetes</taxon>
        <taxon>Mycobacteriales</taxon>
        <taxon>Corynebacteriaceae</taxon>
        <taxon>Corynebacterium</taxon>
    </lineage>
</organism>
<dbReference type="Proteomes" id="UP000312032">
    <property type="component" value="Unassembled WGS sequence"/>
</dbReference>
<reference evidence="1 2" key="1">
    <citation type="submission" date="2019-06" db="EMBL/GenBank/DDBJ databases">
        <authorList>
            <person name="Li J."/>
        </authorList>
    </citation>
    <scope>NUCLEOTIDE SEQUENCE [LARGE SCALE GENOMIC DNA]</scope>
    <source>
        <strain evidence="1 2">LMG 28165</strain>
    </source>
</reference>
<sequence>MSASSPFADPTDSLLGWASQTELSLAGDIDAHPWFVTAGYTLDQLERIERLFGLFLVRQVAAGANLSELFAVTPALTSVSLISRAARLADSRQLNAEYLAGLGLQPTEANQQVVAEQGRAALQAVSLEHGDSSADMATVAALHAGITAAEVDELLTFLDANDAPAEEQVELIASGEAGEGMEDERALMLTSQVAQLDPERLGSLVMGINALREFSQQHPTSWLDRDFSHLPHRLPRLVEEAVVAELRERPVGTEDRSSAVGVAVRELRPRLIFDSRRGRVCLRLPEQRVGSAMGADPNAPEVSWRVSMAGTTRVYRTGRPWGEPTYAEALDVSLPRQVRELTVSDVTNSITWDVPVVNPDDPVLIFSAAGHNVTDKASLHHSELIVVAPSDASLICAVSSKKLPVLEEMPVAGWTGWSARRVDASRAASLQVLREGDAPSALQQLRSIDPRQRPRFVHPGQPVPNVLTHTHLPVHSESLVAQFPPTLSGTDELWQLSISAYSGVGETAEEIAEPEPLEVPAQGGDFVVFDPEAYDAPWVGEYLVRLKGPRNESFRHRYAIVEGMQASTHIDGPSSGQRIPSAGGLSRAELTVRPGEKDFEVTPRHIDVDPLDASADFTVGTDEGDVLPLRFTPPALQFELGVRQYPPMWRTSRVQLQPHSLDPDGSVRVRTPGVIKDAAISVRNQHGTPVATVKLKPEDSVTYSAPLKAITKYASVMATGRMELEWIDQYASKRASFTLATFTSQPKATGARIEGGQLVLEGFDDSQHSGAWLWPATAPWAMGRTLATVEEITPLPQDLVNAGDLIVQLHSADRFSVLRPPLKPHSSSLVAEQPGYLESQNDDLAHLSAFVAGELEGTPSARSVLPVIWDHFGSTPRERTVAQQVFQAQPAAALTGLSNSLVAAQRQPGRMIATGLVNVPFRGAGEEDLADSRAPWVTGLLLLGRMAETIESEAGAGELKSIMAEITQSVGKNLSSTLLTGRDSTLDTACIDASTVRISHMDPAQQEQLISMFFSSTEIVPGELMDDGSRLMAVFETYKKRELLNHIVADEGLIKSAVKLLRALNSKNKALYAAARVRFDKLDGVNTEDPQNAWSLAPVISLVFALAARMHAHGMMGKSATLDAAADGWSQLANECPDLVIGDILSADAMVLAAASAARR</sequence>
<dbReference type="RefSeq" id="WP_139464999.1">
    <property type="nucleotide sequence ID" value="NZ_VDHJ01000003.1"/>
</dbReference>